<proteinExistence type="predicted"/>
<gene>
    <name evidence="1" type="ORF">GPAL_0774</name>
</gene>
<sequence length="343" mass="39049">MSTELIEKELYQCKERIKNLSRVQYDFEPDKVEKCLLDLFATTAKVQLCFPFEDLDGAKGLFADAMMPLYRSMPNIERRDTIIISGITDNGNIWVGCCGYYCGTFEKPWLDIPATGHIASLRFHEFYQFEDGKVTQYQGIWDIPELMLQANAWPLAPSLGREWQVPAPATSDGIERPIHDNAQTQQAKNIVNDMCIGLGKYAEGGVEAMQLDKYWHPKCSWYGPSGIGTGRSISGFRDWHQIPFLNGLPDRVGDPSRGHLFADNNYVAFTAWPGMYMTVSGSGWLGIAPGDQKITMRSLDFWRVEGNLIRENWVLVDLLSVYDQLGVDVFARMREFNKARQRF</sequence>
<dbReference type="GO" id="GO:0030638">
    <property type="term" value="P:polyketide metabolic process"/>
    <property type="evidence" value="ECO:0007669"/>
    <property type="project" value="InterPro"/>
</dbReference>
<dbReference type="SUPFAM" id="SSF54427">
    <property type="entry name" value="NTF2-like"/>
    <property type="match status" value="2"/>
</dbReference>
<dbReference type="Gene3D" id="3.10.450.50">
    <property type="match status" value="2"/>
</dbReference>
<accession>K6Y4D4</accession>
<protein>
    <submittedName>
        <fullName evidence="1">Uncharacterized protein</fullName>
    </submittedName>
</protein>
<evidence type="ECO:0000313" key="2">
    <source>
        <dbReference type="Proteomes" id="UP000006251"/>
    </source>
</evidence>
<keyword evidence="2" id="KW-1185">Reference proteome</keyword>
<dbReference type="Proteomes" id="UP000006251">
    <property type="component" value="Unassembled WGS sequence"/>
</dbReference>
<dbReference type="OrthoDB" id="1948945at2"/>
<dbReference type="InterPro" id="IPR032710">
    <property type="entry name" value="NTF2-like_dom_sf"/>
</dbReference>
<dbReference type="PANTHER" id="PTHR38436:SF1">
    <property type="entry name" value="ESTER CYCLASE"/>
    <property type="match status" value="1"/>
</dbReference>
<evidence type="ECO:0000313" key="1">
    <source>
        <dbReference type="EMBL" id="GAC27654.1"/>
    </source>
</evidence>
<reference evidence="2" key="1">
    <citation type="journal article" date="2014" name="Environ. Microbiol.">
        <title>Comparative genomics of the marine bacterial genus Glaciecola reveals the high degree of genomic diversity and genomic characteristic for cold adaptation.</title>
        <authorList>
            <person name="Qin Q.L."/>
            <person name="Xie B.B."/>
            <person name="Yu Y."/>
            <person name="Shu Y.L."/>
            <person name="Rong J.C."/>
            <person name="Zhang Y.J."/>
            <person name="Zhao D.L."/>
            <person name="Chen X.L."/>
            <person name="Zhang X.Y."/>
            <person name="Chen B."/>
            <person name="Zhou B.C."/>
            <person name="Zhang Y.Z."/>
        </authorList>
    </citation>
    <scope>NUCLEOTIDE SEQUENCE [LARGE SCALE GENOMIC DNA]</scope>
    <source>
        <strain evidence="2">ACAM 615</strain>
    </source>
</reference>
<dbReference type="InterPro" id="IPR009959">
    <property type="entry name" value="Cyclase_SnoaL-like"/>
</dbReference>
<organism evidence="1 2">
    <name type="scientific">Brumicola pallidula DSM 14239 = ACAM 615</name>
    <dbReference type="NCBI Taxonomy" id="1121922"/>
    <lineage>
        <taxon>Bacteria</taxon>
        <taxon>Pseudomonadati</taxon>
        <taxon>Pseudomonadota</taxon>
        <taxon>Gammaproteobacteria</taxon>
        <taxon>Alteromonadales</taxon>
        <taxon>Alteromonadaceae</taxon>
        <taxon>Brumicola</taxon>
    </lineage>
</organism>
<dbReference type="PANTHER" id="PTHR38436">
    <property type="entry name" value="POLYKETIDE CYCLASE SNOAL-LIKE DOMAIN"/>
    <property type="match status" value="1"/>
</dbReference>
<name>K6Y4D4_9ALTE</name>
<comment type="caution">
    <text evidence="1">The sequence shown here is derived from an EMBL/GenBank/DDBJ whole genome shotgun (WGS) entry which is preliminary data.</text>
</comment>
<dbReference type="EMBL" id="BAEQ01000014">
    <property type="protein sequence ID" value="GAC27654.1"/>
    <property type="molecule type" value="Genomic_DNA"/>
</dbReference>
<dbReference type="RefSeq" id="WP_006009419.1">
    <property type="nucleotide sequence ID" value="NZ_AUAV01000008.1"/>
</dbReference>
<dbReference type="AlphaFoldDB" id="K6Y4D4"/>
<dbReference type="STRING" id="1121922.GCA_000428905_01877"/>